<keyword evidence="2" id="KW-0433">Leucine-rich repeat</keyword>
<organism evidence="4 5">
    <name type="scientific">Cryptococcus amylolentus CBS 6039</name>
    <dbReference type="NCBI Taxonomy" id="1295533"/>
    <lineage>
        <taxon>Eukaryota</taxon>
        <taxon>Fungi</taxon>
        <taxon>Dikarya</taxon>
        <taxon>Basidiomycota</taxon>
        <taxon>Agaricomycotina</taxon>
        <taxon>Tremellomycetes</taxon>
        <taxon>Tremellales</taxon>
        <taxon>Cryptococcaceae</taxon>
        <taxon>Cryptococcus</taxon>
    </lineage>
</organism>
<dbReference type="GeneID" id="30151882"/>
<gene>
    <name evidence="4" type="ORF">L202_00573</name>
</gene>
<evidence type="ECO:0000256" key="2">
    <source>
        <dbReference type="ARBA" id="ARBA00022614"/>
    </source>
</evidence>
<evidence type="ECO:0000256" key="3">
    <source>
        <dbReference type="ARBA" id="ARBA00022737"/>
    </source>
</evidence>
<dbReference type="SUPFAM" id="SSF52047">
    <property type="entry name" value="RNI-like"/>
    <property type="match status" value="1"/>
</dbReference>
<dbReference type="GO" id="GO:0031267">
    <property type="term" value="F:small GTPase binding"/>
    <property type="evidence" value="ECO:0007669"/>
    <property type="project" value="TreeGrafter"/>
</dbReference>
<evidence type="ECO:0000313" key="4">
    <source>
        <dbReference type="EMBL" id="ODN84677.1"/>
    </source>
</evidence>
<dbReference type="PANTHER" id="PTHR24113:SF12">
    <property type="entry name" value="RAN GTPASE-ACTIVATING PROTEIN 1"/>
    <property type="match status" value="1"/>
</dbReference>
<dbReference type="InterPro" id="IPR032675">
    <property type="entry name" value="LRR_dom_sf"/>
</dbReference>
<dbReference type="STRING" id="1295533.A0A1E3I7Y0"/>
<evidence type="ECO:0000256" key="1">
    <source>
        <dbReference type="ARBA" id="ARBA00022468"/>
    </source>
</evidence>
<dbReference type="PANTHER" id="PTHR24113">
    <property type="entry name" value="RAN GTPASE-ACTIVATING PROTEIN 1"/>
    <property type="match status" value="1"/>
</dbReference>
<keyword evidence="1" id="KW-0343">GTPase activation</keyword>
<accession>A0A1E3I7Y0</accession>
<dbReference type="GO" id="GO:0005829">
    <property type="term" value="C:cytosol"/>
    <property type="evidence" value="ECO:0007669"/>
    <property type="project" value="TreeGrafter"/>
</dbReference>
<dbReference type="Gene3D" id="3.80.10.10">
    <property type="entry name" value="Ribonuclease Inhibitor"/>
    <property type="match status" value="1"/>
</dbReference>
<dbReference type="RefSeq" id="XP_018998480.1">
    <property type="nucleotide sequence ID" value="XM_019133775.1"/>
</dbReference>
<dbReference type="Proteomes" id="UP000094065">
    <property type="component" value="Unassembled WGS sequence"/>
</dbReference>
<name>A0A1E3I7Y0_9TREE</name>
<proteinExistence type="predicted"/>
<dbReference type="OrthoDB" id="120976at2759"/>
<dbReference type="AlphaFoldDB" id="A0A1E3I7Y0"/>
<evidence type="ECO:0000313" key="5">
    <source>
        <dbReference type="Proteomes" id="UP000094065"/>
    </source>
</evidence>
<comment type="caution">
    <text evidence="4">The sequence shown here is derived from an EMBL/GenBank/DDBJ whole genome shotgun (WGS) entry which is preliminary data.</text>
</comment>
<dbReference type="EMBL" id="AWGJ01000001">
    <property type="protein sequence ID" value="ODN84677.1"/>
    <property type="molecule type" value="Genomic_DNA"/>
</dbReference>
<dbReference type="GO" id="GO:0005096">
    <property type="term" value="F:GTPase activator activity"/>
    <property type="evidence" value="ECO:0007669"/>
    <property type="project" value="UniProtKB-KW"/>
</dbReference>
<dbReference type="InterPro" id="IPR027038">
    <property type="entry name" value="RanGap"/>
</dbReference>
<sequence>MAMVPHSQTDLVYLPDHGFVGEEGALRILPQITRQIHRINVSRNPLGLAGITILFKGLTTLRARHSSPELGLGIWGLKEINFATTDAEDEALDCVLSYAKKDGFLRAVYMQGNEIRLEKAVESIALSINMSRLDMLSLTNNTNISTEGLTKLLRLLDSPHLRELHLAACRLPPSMAPILADFIGSPRSRNITHLLLHGNQLGGAGVTQIIDAIEESNFSLIEAGLLANASPPSDAPDQAVKTKDEANVLEHQVHVRLPEILKRNRLLTKRVRSAASRMIAPARIILNARPLSDAETARNVVSAFSAPNPEAYNAFRLLDLPEDVIQDVVRHTSGDPGALSQAQYTRLRLEASDKKALKTAAEARNRMLRGKSVYDEKGALEQEQVRAEWLKKGRWDKWEQD</sequence>
<evidence type="ECO:0008006" key="6">
    <source>
        <dbReference type="Google" id="ProtNLM"/>
    </source>
</evidence>
<keyword evidence="3" id="KW-0677">Repeat</keyword>
<keyword evidence="5" id="KW-1185">Reference proteome</keyword>
<dbReference type="GO" id="GO:0005634">
    <property type="term" value="C:nucleus"/>
    <property type="evidence" value="ECO:0007669"/>
    <property type="project" value="TreeGrafter"/>
</dbReference>
<dbReference type="GO" id="GO:0048471">
    <property type="term" value="C:perinuclear region of cytoplasm"/>
    <property type="evidence" value="ECO:0007669"/>
    <property type="project" value="TreeGrafter"/>
</dbReference>
<dbReference type="GO" id="GO:0006913">
    <property type="term" value="P:nucleocytoplasmic transport"/>
    <property type="evidence" value="ECO:0007669"/>
    <property type="project" value="TreeGrafter"/>
</dbReference>
<reference evidence="4 5" key="1">
    <citation type="submission" date="2016-06" db="EMBL/GenBank/DDBJ databases">
        <title>Evolution of pathogenesis and genome organization in the Tremellales.</title>
        <authorList>
            <person name="Cuomo C."/>
            <person name="Litvintseva A."/>
            <person name="Heitman J."/>
            <person name="Chen Y."/>
            <person name="Sun S."/>
            <person name="Springer D."/>
            <person name="Dromer F."/>
            <person name="Young S."/>
            <person name="Zeng Q."/>
            <person name="Chapman S."/>
            <person name="Gujja S."/>
            <person name="Saif S."/>
            <person name="Birren B."/>
        </authorList>
    </citation>
    <scope>NUCLEOTIDE SEQUENCE [LARGE SCALE GENOMIC DNA]</scope>
    <source>
        <strain evidence="4 5">CBS 6039</strain>
    </source>
</reference>
<protein>
    <recommendedName>
        <fullName evidence="6">RNI-like protein</fullName>
    </recommendedName>
</protein>